<keyword evidence="2" id="KW-1185">Reference proteome</keyword>
<dbReference type="Proteomes" id="UP000827872">
    <property type="component" value="Linkage Group LG06"/>
</dbReference>
<evidence type="ECO:0000313" key="1">
    <source>
        <dbReference type="EMBL" id="KAH8007198.1"/>
    </source>
</evidence>
<reference evidence="1" key="1">
    <citation type="submission" date="2021-08" db="EMBL/GenBank/DDBJ databases">
        <title>The first chromosome-level gecko genome reveals the dynamic sex chromosomes of Neotropical dwarf geckos (Sphaerodactylidae: Sphaerodactylus).</title>
        <authorList>
            <person name="Pinto B.J."/>
            <person name="Keating S.E."/>
            <person name="Gamble T."/>
        </authorList>
    </citation>
    <scope>NUCLEOTIDE SEQUENCE</scope>
    <source>
        <strain evidence="1">TG3544</strain>
    </source>
</reference>
<protein>
    <submittedName>
        <fullName evidence="1">Neuron navigator 3</fullName>
    </submittedName>
</protein>
<name>A0ACB8FNQ4_9SAUR</name>
<comment type="caution">
    <text evidence="1">The sequence shown here is derived from an EMBL/GenBank/DDBJ whole genome shotgun (WGS) entry which is preliminary data.</text>
</comment>
<evidence type="ECO:0000313" key="2">
    <source>
        <dbReference type="Proteomes" id="UP000827872"/>
    </source>
</evidence>
<organism evidence="1 2">
    <name type="scientific">Sphaerodactylus townsendi</name>
    <dbReference type="NCBI Taxonomy" id="933632"/>
    <lineage>
        <taxon>Eukaryota</taxon>
        <taxon>Metazoa</taxon>
        <taxon>Chordata</taxon>
        <taxon>Craniata</taxon>
        <taxon>Vertebrata</taxon>
        <taxon>Euteleostomi</taxon>
        <taxon>Lepidosauria</taxon>
        <taxon>Squamata</taxon>
        <taxon>Bifurcata</taxon>
        <taxon>Gekkota</taxon>
        <taxon>Sphaerodactylidae</taxon>
        <taxon>Sphaerodactylus</taxon>
    </lineage>
</organism>
<sequence length="157" mass="16969">MRTVKNIADLRQNLEETMSSLRGTQISHSTLETTFDSTVTTEVNGRSIPALTSRSSPVTWRLGQASPRLQAGDAPSLGGGYPRSGASRFIHTDPSRFMYTTPLRRAAVSRLGNISQMDMIEKGNSELDISSDVDVGGYMSDGDILGKSLRTDDINSG</sequence>
<dbReference type="EMBL" id="CM037619">
    <property type="protein sequence ID" value="KAH8007198.1"/>
    <property type="molecule type" value="Genomic_DNA"/>
</dbReference>
<accession>A0ACB8FNQ4</accession>
<gene>
    <name evidence="1" type="primary">NAV3_3</name>
    <name evidence="1" type="ORF">K3G42_018396</name>
</gene>
<proteinExistence type="predicted"/>